<dbReference type="AlphaFoldDB" id="A0A3P7FHV9"/>
<proteinExistence type="predicted"/>
<dbReference type="EMBL" id="UYWW01001198">
    <property type="protein sequence ID" value="VDM10112.1"/>
    <property type="molecule type" value="Genomic_DNA"/>
</dbReference>
<evidence type="ECO:0000313" key="2">
    <source>
        <dbReference type="EMBL" id="VDM10112.1"/>
    </source>
</evidence>
<evidence type="ECO:0000313" key="3">
    <source>
        <dbReference type="Proteomes" id="UP000270924"/>
    </source>
</evidence>
<gene>
    <name evidence="2" type="ORF">WBA_LOCUS3498</name>
</gene>
<dbReference type="InParanoid" id="A0A3P7FHV9"/>
<evidence type="ECO:0000256" key="1">
    <source>
        <dbReference type="SAM" id="MobiDB-lite"/>
    </source>
</evidence>
<feature type="region of interest" description="Disordered" evidence="1">
    <location>
        <begin position="34"/>
        <end position="69"/>
    </location>
</feature>
<sequence length="69" mass="7863">MAIFKDGLSDDERQPIYSYSLGFGALEMMIDPIRTDTTTKNQTARINTDGEERKTRNGTESKMNAMRNE</sequence>
<accession>A0A3P7FHV9</accession>
<keyword evidence="3" id="KW-1185">Reference proteome</keyword>
<organism evidence="2 3">
    <name type="scientific">Wuchereria bancrofti</name>
    <dbReference type="NCBI Taxonomy" id="6293"/>
    <lineage>
        <taxon>Eukaryota</taxon>
        <taxon>Metazoa</taxon>
        <taxon>Ecdysozoa</taxon>
        <taxon>Nematoda</taxon>
        <taxon>Chromadorea</taxon>
        <taxon>Rhabditida</taxon>
        <taxon>Spirurina</taxon>
        <taxon>Spiruromorpha</taxon>
        <taxon>Filarioidea</taxon>
        <taxon>Onchocercidae</taxon>
        <taxon>Wuchereria</taxon>
    </lineage>
</organism>
<name>A0A3P7FHV9_WUCBA</name>
<reference evidence="2 3" key="1">
    <citation type="submission" date="2018-11" db="EMBL/GenBank/DDBJ databases">
        <authorList>
            <consortium name="Pathogen Informatics"/>
        </authorList>
    </citation>
    <scope>NUCLEOTIDE SEQUENCE [LARGE SCALE GENOMIC DNA]</scope>
</reference>
<feature type="compositionally biased region" description="Basic and acidic residues" evidence="1">
    <location>
        <begin position="48"/>
        <end position="59"/>
    </location>
</feature>
<protein>
    <submittedName>
        <fullName evidence="2">Uncharacterized protein</fullName>
    </submittedName>
</protein>
<dbReference type="Proteomes" id="UP000270924">
    <property type="component" value="Unassembled WGS sequence"/>
</dbReference>
<feature type="compositionally biased region" description="Polar residues" evidence="1">
    <location>
        <begin position="35"/>
        <end position="46"/>
    </location>
</feature>